<name>A0A6A5T127_9PLEO</name>
<protein>
    <submittedName>
        <fullName evidence="1">Uncharacterized protein</fullName>
    </submittedName>
</protein>
<keyword evidence="2" id="KW-1185">Reference proteome</keyword>
<accession>A0A6A5T127</accession>
<reference evidence="1" key="1">
    <citation type="journal article" date="2020" name="Stud. Mycol.">
        <title>101 Dothideomycetes genomes: a test case for predicting lifestyles and emergence of pathogens.</title>
        <authorList>
            <person name="Haridas S."/>
            <person name="Albert R."/>
            <person name="Binder M."/>
            <person name="Bloem J."/>
            <person name="Labutti K."/>
            <person name="Salamov A."/>
            <person name="Andreopoulos B."/>
            <person name="Baker S."/>
            <person name="Barry K."/>
            <person name="Bills G."/>
            <person name="Bluhm B."/>
            <person name="Cannon C."/>
            <person name="Castanera R."/>
            <person name="Culley D."/>
            <person name="Daum C."/>
            <person name="Ezra D."/>
            <person name="Gonzalez J."/>
            <person name="Henrissat B."/>
            <person name="Kuo A."/>
            <person name="Liang C."/>
            <person name="Lipzen A."/>
            <person name="Lutzoni F."/>
            <person name="Magnuson J."/>
            <person name="Mondo S."/>
            <person name="Nolan M."/>
            <person name="Ohm R."/>
            <person name="Pangilinan J."/>
            <person name="Park H.-J."/>
            <person name="Ramirez L."/>
            <person name="Alfaro M."/>
            <person name="Sun H."/>
            <person name="Tritt A."/>
            <person name="Yoshinaga Y."/>
            <person name="Zwiers L.-H."/>
            <person name="Turgeon B."/>
            <person name="Goodwin S."/>
            <person name="Spatafora J."/>
            <person name="Crous P."/>
            <person name="Grigoriev I."/>
        </authorList>
    </citation>
    <scope>NUCLEOTIDE SEQUENCE</scope>
    <source>
        <strain evidence="1">CBS 161.51</strain>
    </source>
</reference>
<gene>
    <name evidence="1" type="ORF">EJ02DRAFT_430867</name>
</gene>
<organism evidence="1 2">
    <name type="scientific">Clathrospora elynae</name>
    <dbReference type="NCBI Taxonomy" id="706981"/>
    <lineage>
        <taxon>Eukaryota</taxon>
        <taxon>Fungi</taxon>
        <taxon>Dikarya</taxon>
        <taxon>Ascomycota</taxon>
        <taxon>Pezizomycotina</taxon>
        <taxon>Dothideomycetes</taxon>
        <taxon>Pleosporomycetidae</taxon>
        <taxon>Pleosporales</taxon>
        <taxon>Diademaceae</taxon>
        <taxon>Clathrospora</taxon>
    </lineage>
</organism>
<proteinExistence type="predicted"/>
<dbReference type="AlphaFoldDB" id="A0A6A5T127"/>
<dbReference type="Proteomes" id="UP000800038">
    <property type="component" value="Unassembled WGS sequence"/>
</dbReference>
<dbReference type="EMBL" id="ML976004">
    <property type="protein sequence ID" value="KAF1946253.1"/>
    <property type="molecule type" value="Genomic_DNA"/>
</dbReference>
<evidence type="ECO:0000313" key="1">
    <source>
        <dbReference type="EMBL" id="KAF1946253.1"/>
    </source>
</evidence>
<sequence length="108" mass="12707">MTFLADTKFWDLENIGDSPVAISKFKYRSMDELRALHILREATPAELRELVRRMKDLAVEQRVKEPVSVKHESKRKRAAEINSVTKKDYDKGIEIIEVRKAKRPRREV</sequence>
<evidence type="ECO:0000313" key="2">
    <source>
        <dbReference type="Proteomes" id="UP000800038"/>
    </source>
</evidence>